<organism evidence="2 3">
    <name type="scientific">Mycobacterium paraffinicum</name>
    <dbReference type="NCBI Taxonomy" id="53378"/>
    <lineage>
        <taxon>Bacteria</taxon>
        <taxon>Bacillati</taxon>
        <taxon>Actinomycetota</taxon>
        <taxon>Actinomycetes</taxon>
        <taxon>Mycobacteriales</taxon>
        <taxon>Mycobacteriaceae</taxon>
        <taxon>Mycobacterium</taxon>
    </lineage>
</organism>
<name>A0ABP8EZT3_9MYCO</name>
<evidence type="ECO:0000256" key="1">
    <source>
        <dbReference type="SAM" id="MobiDB-lite"/>
    </source>
</evidence>
<dbReference type="RefSeq" id="WP_264044378.1">
    <property type="nucleotide sequence ID" value="NZ_BAABGF010000042.1"/>
</dbReference>
<accession>A0ABP8EZT3</accession>
<feature type="region of interest" description="Disordered" evidence="1">
    <location>
        <begin position="465"/>
        <end position="488"/>
    </location>
</feature>
<protein>
    <recommendedName>
        <fullName evidence="4">AAA+ ATPase domain-containing protein</fullName>
    </recommendedName>
</protein>
<dbReference type="Gene3D" id="3.40.50.300">
    <property type="entry name" value="P-loop containing nucleotide triphosphate hydrolases"/>
    <property type="match status" value="1"/>
</dbReference>
<dbReference type="InterPro" id="IPR027417">
    <property type="entry name" value="P-loop_NTPase"/>
</dbReference>
<dbReference type="Pfam" id="PF13481">
    <property type="entry name" value="AAA_25"/>
    <property type="match status" value="1"/>
</dbReference>
<evidence type="ECO:0000313" key="2">
    <source>
        <dbReference type="EMBL" id="GAA4290906.1"/>
    </source>
</evidence>
<dbReference type="EMBL" id="BAABGF010000042">
    <property type="protein sequence ID" value="GAA4290906.1"/>
    <property type="molecule type" value="Genomic_DNA"/>
</dbReference>
<proteinExistence type="predicted"/>
<keyword evidence="3" id="KW-1185">Reference proteome</keyword>
<reference evidence="3" key="1">
    <citation type="journal article" date="2019" name="Int. J. Syst. Evol. Microbiol.">
        <title>The Global Catalogue of Microorganisms (GCM) 10K type strain sequencing project: providing services to taxonomists for standard genome sequencing and annotation.</title>
        <authorList>
            <consortium name="The Broad Institute Genomics Platform"/>
            <consortium name="The Broad Institute Genome Sequencing Center for Infectious Disease"/>
            <person name="Wu L."/>
            <person name="Ma J."/>
        </authorList>
    </citation>
    <scope>NUCLEOTIDE SEQUENCE [LARGE SCALE GENOMIC DNA]</scope>
    <source>
        <strain evidence="3">JCM 17782</strain>
    </source>
</reference>
<sequence>MKDTAPQGTRAASEANGRNGAHVQLPDDTWVHNANDKHRQQLAVQAAVEDRKNRWKPRWFAVASLAGIPHEWARNLAWKYESKNAFRDPITDLPTLMFCGVEAVEAGASDEQLAAIPRLQPADVAMLKLRAAAIRQDCRKQVDSLARTFAVDRDCAVAPPEPMGLDALLEQPDEDAAYRIGDLWPTGGRVLLAAQYKSGKSTLVGNVLRALVDGGQFLGRFDVIPASKVALIDTELDTRTLRRWLRDQGIANTEAVSVLSLRGAVSTLDILDPATRAEWARRLHGADVVILDCLRPVLDALGLSEDKDAGRVLVAFDALLAEVGATEGMVVTHMGHQAERARGDSRLLDWPDALWKIVRGGDDENDDTESPRYLSAIGRDVAVTEGQLTYDTATRHLTYAGGNRRDSAATAALPQLHAMVRAEPGMLSKRAVEARLCAEHGLPRRTVRSAVEKAIREGSLIVTSGERGAHKLSPGPDPFTLPDRARTP</sequence>
<gene>
    <name evidence="2" type="ORF">GCM10023161_36390</name>
</gene>
<dbReference type="SUPFAM" id="SSF52540">
    <property type="entry name" value="P-loop containing nucleoside triphosphate hydrolases"/>
    <property type="match status" value="1"/>
</dbReference>
<comment type="caution">
    <text evidence="2">The sequence shown here is derived from an EMBL/GenBank/DDBJ whole genome shotgun (WGS) entry which is preliminary data.</text>
</comment>
<dbReference type="Proteomes" id="UP001501417">
    <property type="component" value="Unassembled WGS sequence"/>
</dbReference>
<evidence type="ECO:0000313" key="3">
    <source>
        <dbReference type="Proteomes" id="UP001501417"/>
    </source>
</evidence>
<evidence type="ECO:0008006" key="4">
    <source>
        <dbReference type="Google" id="ProtNLM"/>
    </source>
</evidence>
<feature type="region of interest" description="Disordered" evidence="1">
    <location>
        <begin position="1"/>
        <end position="25"/>
    </location>
</feature>